<organism evidence="2 3">
    <name type="scientific">Phytophthora aleatoria</name>
    <dbReference type="NCBI Taxonomy" id="2496075"/>
    <lineage>
        <taxon>Eukaryota</taxon>
        <taxon>Sar</taxon>
        <taxon>Stramenopiles</taxon>
        <taxon>Oomycota</taxon>
        <taxon>Peronosporomycetes</taxon>
        <taxon>Peronosporales</taxon>
        <taxon>Peronosporaceae</taxon>
        <taxon>Phytophthora</taxon>
    </lineage>
</organism>
<evidence type="ECO:0000313" key="2">
    <source>
        <dbReference type="EMBL" id="KAG6968226.1"/>
    </source>
</evidence>
<reference evidence="2" key="1">
    <citation type="submission" date="2021-01" db="EMBL/GenBank/DDBJ databases">
        <title>Phytophthora aleatoria, a newly-described species from Pinus radiata is distinct from Phytophthora cactorum isolates based on comparative genomics.</title>
        <authorList>
            <person name="Mcdougal R."/>
            <person name="Panda P."/>
            <person name="Williams N."/>
            <person name="Studholme D.J."/>
        </authorList>
    </citation>
    <scope>NUCLEOTIDE SEQUENCE</scope>
    <source>
        <strain evidence="2">NZFS 4037</strain>
    </source>
</reference>
<keyword evidence="1" id="KW-0732">Signal</keyword>
<proteinExistence type="predicted"/>
<keyword evidence="3" id="KW-1185">Reference proteome</keyword>
<protein>
    <submittedName>
        <fullName evidence="2">Uncharacterized protein</fullName>
    </submittedName>
</protein>
<dbReference type="EMBL" id="JAENGY010000246">
    <property type="protein sequence ID" value="KAG6968226.1"/>
    <property type="molecule type" value="Genomic_DNA"/>
</dbReference>
<feature type="signal peptide" evidence="1">
    <location>
        <begin position="1"/>
        <end position="17"/>
    </location>
</feature>
<dbReference type="Proteomes" id="UP000709295">
    <property type="component" value="Unassembled WGS sequence"/>
</dbReference>
<sequence>MKTFFVFASILFALTVATHVPGHATTPKHAKFPKVADAENRFLTSGPNEKDELNGIGLGYGGGFGYGGIGGLGGLGGIGGMGGMGGIGGIGGIGGAGGYRALRGLSDEQANDSAAKNDNDEVVVAGGAVVRGGAVVARPRPRPRGPWY</sequence>
<comment type="caution">
    <text evidence="2">The sequence shown here is derived from an EMBL/GenBank/DDBJ whole genome shotgun (WGS) entry which is preliminary data.</text>
</comment>
<dbReference type="AlphaFoldDB" id="A0A8J5J914"/>
<evidence type="ECO:0000313" key="3">
    <source>
        <dbReference type="Proteomes" id="UP000709295"/>
    </source>
</evidence>
<gene>
    <name evidence="2" type="ORF">JG688_00005906</name>
</gene>
<feature type="chain" id="PRO_5035319435" evidence="1">
    <location>
        <begin position="18"/>
        <end position="148"/>
    </location>
</feature>
<accession>A0A8J5J914</accession>
<name>A0A8J5J914_9STRA</name>
<evidence type="ECO:0000256" key="1">
    <source>
        <dbReference type="SAM" id="SignalP"/>
    </source>
</evidence>